<accession>A0ABU2K6A8</accession>
<dbReference type="RefSeq" id="WP_311344538.1">
    <property type="nucleotide sequence ID" value="NZ_JAVREI010000003.1"/>
</dbReference>
<keyword evidence="3" id="KW-1185">Reference proteome</keyword>
<feature type="region of interest" description="Disordered" evidence="1">
    <location>
        <begin position="77"/>
        <end position="104"/>
    </location>
</feature>
<comment type="caution">
    <text evidence="2">The sequence shown here is derived from an EMBL/GenBank/DDBJ whole genome shotgun (WGS) entry which is preliminary data.</text>
</comment>
<gene>
    <name evidence="2" type="ORF">RM425_07330</name>
</gene>
<evidence type="ECO:0000256" key="1">
    <source>
        <dbReference type="SAM" id="MobiDB-lite"/>
    </source>
</evidence>
<sequence>MPVDAPPPALEPVSFDSDARSVGIEGSLVRVEEIEGSAQGPGNINGPALRITVRLVNGTAEELPLSGVAINVFHGADRTPAPPLEDPSQSPFAGSLPPGDAAEGGYVFRVPADDRQEIRVEVAVRPGAPVLVFTGGV</sequence>
<evidence type="ECO:0008006" key="4">
    <source>
        <dbReference type="Google" id="ProtNLM"/>
    </source>
</evidence>
<evidence type="ECO:0000313" key="2">
    <source>
        <dbReference type="EMBL" id="MDT0275714.1"/>
    </source>
</evidence>
<name>A0ABU2K6A8_9ACTN</name>
<organism evidence="2 3">
    <name type="scientific">Blastococcus goldschmidtiae</name>
    <dbReference type="NCBI Taxonomy" id="3075546"/>
    <lineage>
        <taxon>Bacteria</taxon>
        <taxon>Bacillati</taxon>
        <taxon>Actinomycetota</taxon>
        <taxon>Actinomycetes</taxon>
        <taxon>Geodermatophilales</taxon>
        <taxon>Geodermatophilaceae</taxon>
        <taxon>Blastococcus</taxon>
    </lineage>
</organism>
<dbReference type="EMBL" id="JAVREI010000003">
    <property type="protein sequence ID" value="MDT0275714.1"/>
    <property type="molecule type" value="Genomic_DNA"/>
</dbReference>
<protein>
    <recommendedName>
        <fullName evidence="4">DUF4352 domain-containing protein</fullName>
    </recommendedName>
</protein>
<reference evidence="3" key="1">
    <citation type="submission" date="2023-07" db="EMBL/GenBank/DDBJ databases">
        <title>30 novel species of actinomycetes from the DSMZ collection.</title>
        <authorList>
            <person name="Nouioui I."/>
        </authorList>
    </citation>
    <scope>NUCLEOTIDE SEQUENCE [LARGE SCALE GENOMIC DNA]</scope>
    <source>
        <strain evidence="3">DSM 46792</strain>
    </source>
</reference>
<proteinExistence type="predicted"/>
<evidence type="ECO:0000313" key="3">
    <source>
        <dbReference type="Proteomes" id="UP001183222"/>
    </source>
</evidence>
<dbReference type="Proteomes" id="UP001183222">
    <property type="component" value="Unassembled WGS sequence"/>
</dbReference>